<dbReference type="AlphaFoldDB" id="A0A7Z1AZ71"/>
<dbReference type="GO" id="GO:0006310">
    <property type="term" value="P:DNA recombination"/>
    <property type="evidence" value="ECO:0007669"/>
    <property type="project" value="InterPro"/>
</dbReference>
<dbReference type="EMBL" id="MSIF01000007">
    <property type="protein sequence ID" value="OLF10234.1"/>
    <property type="molecule type" value="Genomic_DNA"/>
</dbReference>
<gene>
    <name evidence="4" type="ORF">BLA60_17515</name>
</gene>
<evidence type="ECO:0000256" key="2">
    <source>
        <dbReference type="ARBA" id="ARBA00022598"/>
    </source>
</evidence>
<evidence type="ECO:0000259" key="3">
    <source>
        <dbReference type="PROSITE" id="PS50160"/>
    </source>
</evidence>
<comment type="caution">
    <text evidence="4">The sequence shown here is derived from an EMBL/GenBank/DDBJ whole genome shotgun (WGS) entry which is preliminary data.</text>
</comment>
<dbReference type="PANTHER" id="PTHR45674">
    <property type="entry name" value="DNA LIGASE 1/3 FAMILY MEMBER"/>
    <property type="match status" value="1"/>
</dbReference>
<keyword evidence="5" id="KW-1185">Reference proteome</keyword>
<dbReference type="SUPFAM" id="SSF56091">
    <property type="entry name" value="DNA ligase/mRNA capping enzyme, catalytic domain"/>
    <property type="match status" value="1"/>
</dbReference>
<keyword evidence="2" id="KW-0436">Ligase</keyword>
<dbReference type="InterPro" id="IPR012310">
    <property type="entry name" value="DNA_ligase_ATP-dep_cent"/>
</dbReference>
<comment type="similarity">
    <text evidence="1">Belongs to the ATP-dependent DNA ligase family.</text>
</comment>
<dbReference type="Gene3D" id="3.30.1490.70">
    <property type="match status" value="1"/>
</dbReference>
<dbReference type="Gene3D" id="3.30.470.30">
    <property type="entry name" value="DNA ligase/mRNA capping enzyme"/>
    <property type="match status" value="1"/>
</dbReference>
<dbReference type="GO" id="GO:0005524">
    <property type="term" value="F:ATP binding"/>
    <property type="evidence" value="ECO:0007669"/>
    <property type="project" value="InterPro"/>
</dbReference>
<name>A0A7Z1AZ71_9PSEU</name>
<evidence type="ECO:0000313" key="4">
    <source>
        <dbReference type="EMBL" id="OLF10234.1"/>
    </source>
</evidence>
<dbReference type="Proteomes" id="UP000185696">
    <property type="component" value="Unassembled WGS sequence"/>
</dbReference>
<dbReference type="OrthoDB" id="9770771at2"/>
<dbReference type="RefSeq" id="WP_075133955.1">
    <property type="nucleotide sequence ID" value="NZ_MSIF01000007.1"/>
</dbReference>
<dbReference type="InterPro" id="IPR050191">
    <property type="entry name" value="ATP-dep_DNA_ligase"/>
</dbReference>
<dbReference type="Pfam" id="PF01068">
    <property type="entry name" value="DNA_ligase_A_M"/>
    <property type="match status" value="1"/>
</dbReference>
<dbReference type="GO" id="GO:0003910">
    <property type="term" value="F:DNA ligase (ATP) activity"/>
    <property type="evidence" value="ECO:0007669"/>
    <property type="project" value="InterPro"/>
</dbReference>
<protein>
    <recommendedName>
        <fullName evidence="3">ATP-dependent DNA ligase family profile domain-containing protein</fullName>
    </recommendedName>
</protein>
<evidence type="ECO:0000313" key="5">
    <source>
        <dbReference type="Proteomes" id="UP000185696"/>
    </source>
</evidence>
<sequence>MLTPPVALATARDERTVPGPDPRWRYEPKFDGWRAAVFTAAGIVWSRRDNDLAGRFPEVVAAVRDLGDLVLDGELVALRAGRLDFGALTSSPRARAAAGIDIYYVAFDLLAEDDRDLRPLPYTARRDRLVSRLAGVSPPVQLVPATADRDEALAWMRPELAEVGIEGVVTKDAGRPYRAGRTGDWRKTRQLVVVDAVVVGVAGPVTRPEAVVLARPRESGELRVIGLSLPLTPALRDTVAPLVSPTGEPRRLPGTALGHPGAAYQPVVPALVVEVEAETTVLTFGARLRPRVHRVRPELTPGDVRSSGGQER</sequence>
<evidence type="ECO:0000256" key="1">
    <source>
        <dbReference type="ARBA" id="ARBA00007572"/>
    </source>
</evidence>
<dbReference type="PANTHER" id="PTHR45674:SF4">
    <property type="entry name" value="DNA LIGASE 1"/>
    <property type="match status" value="1"/>
</dbReference>
<feature type="domain" description="ATP-dependent DNA ligase family profile" evidence="3">
    <location>
        <begin position="95"/>
        <end position="190"/>
    </location>
</feature>
<organism evidence="4 5">
    <name type="scientific">Actinophytocola xinjiangensis</name>
    <dbReference type="NCBI Taxonomy" id="485602"/>
    <lineage>
        <taxon>Bacteria</taxon>
        <taxon>Bacillati</taxon>
        <taxon>Actinomycetota</taxon>
        <taxon>Actinomycetes</taxon>
        <taxon>Pseudonocardiales</taxon>
        <taxon>Pseudonocardiaceae</taxon>
    </lineage>
</organism>
<reference evidence="4 5" key="1">
    <citation type="submission" date="2016-12" db="EMBL/GenBank/DDBJ databases">
        <title>The draft genome sequence of Actinophytocola xinjiangensis.</title>
        <authorList>
            <person name="Wang W."/>
            <person name="Yuan L."/>
        </authorList>
    </citation>
    <scope>NUCLEOTIDE SEQUENCE [LARGE SCALE GENOMIC DNA]</scope>
    <source>
        <strain evidence="4 5">CGMCC 4.4663</strain>
    </source>
</reference>
<dbReference type="GO" id="GO:0006281">
    <property type="term" value="P:DNA repair"/>
    <property type="evidence" value="ECO:0007669"/>
    <property type="project" value="InterPro"/>
</dbReference>
<dbReference type="PROSITE" id="PS50160">
    <property type="entry name" value="DNA_LIGASE_A3"/>
    <property type="match status" value="1"/>
</dbReference>
<proteinExistence type="inferred from homology"/>
<accession>A0A7Z1AZ71</accession>